<keyword evidence="2" id="KW-1185">Reference proteome</keyword>
<gene>
    <name evidence="1" type="ORF">HH214_02040</name>
</gene>
<dbReference type="KEGG" id="mrob:HH214_02040"/>
<accession>A0A7L5DUF6</accession>
<dbReference type="RefSeq" id="WP_169605757.1">
    <property type="nucleotide sequence ID" value="NZ_CP051682.1"/>
</dbReference>
<evidence type="ECO:0000313" key="1">
    <source>
        <dbReference type="EMBL" id="QJD94740.1"/>
    </source>
</evidence>
<dbReference type="Proteomes" id="UP000503278">
    <property type="component" value="Chromosome"/>
</dbReference>
<proteinExistence type="predicted"/>
<dbReference type="AlphaFoldDB" id="A0A7L5DUF6"/>
<reference evidence="1 2" key="1">
    <citation type="submission" date="2020-04" db="EMBL/GenBank/DDBJ databases">
        <title>Genome sequencing of novel species.</title>
        <authorList>
            <person name="Heo J."/>
            <person name="Kim S.-J."/>
            <person name="Kim J.-S."/>
            <person name="Hong S.-B."/>
            <person name="Kwon S.-W."/>
        </authorList>
    </citation>
    <scope>NUCLEOTIDE SEQUENCE [LARGE SCALE GENOMIC DNA]</scope>
    <source>
        <strain evidence="1 2">F39-2</strain>
    </source>
</reference>
<protein>
    <submittedName>
        <fullName evidence="1">Uncharacterized protein</fullName>
    </submittedName>
</protein>
<sequence>MYLHDPHYFVALLKEQTSKKSAFDYQIELEFSAQPETDLQKQHRQEYLQFLAARILHIDHLLELWLTTVKLDLSSLEA</sequence>
<dbReference type="EMBL" id="CP051682">
    <property type="protein sequence ID" value="QJD94740.1"/>
    <property type="molecule type" value="Genomic_DNA"/>
</dbReference>
<organism evidence="1 2">
    <name type="scientific">Mucilaginibacter robiniae</name>
    <dbReference type="NCBI Taxonomy" id="2728022"/>
    <lineage>
        <taxon>Bacteria</taxon>
        <taxon>Pseudomonadati</taxon>
        <taxon>Bacteroidota</taxon>
        <taxon>Sphingobacteriia</taxon>
        <taxon>Sphingobacteriales</taxon>
        <taxon>Sphingobacteriaceae</taxon>
        <taxon>Mucilaginibacter</taxon>
    </lineage>
</organism>
<name>A0A7L5DUF6_9SPHI</name>
<evidence type="ECO:0000313" key="2">
    <source>
        <dbReference type="Proteomes" id="UP000503278"/>
    </source>
</evidence>